<evidence type="ECO:0000259" key="2">
    <source>
        <dbReference type="PROSITE" id="PS51154"/>
    </source>
</evidence>
<feature type="region of interest" description="Disordered" evidence="1">
    <location>
        <begin position="326"/>
        <end position="351"/>
    </location>
</feature>
<dbReference type="KEGG" id="pgri:PgNI_07222"/>
<proteinExistence type="predicted"/>
<reference evidence="4" key="2">
    <citation type="submission" date="2019-10" db="EMBL/GenBank/DDBJ databases">
        <authorList>
            <consortium name="NCBI Genome Project"/>
        </authorList>
    </citation>
    <scope>NUCLEOTIDE SEQUENCE</scope>
    <source>
        <strain evidence="4">NI907</strain>
    </source>
</reference>
<evidence type="ECO:0000313" key="3">
    <source>
        <dbReference type="Proteomes" id="UP000515153"/>
    </source>
</evidence>
<dbReference type="InterPro" id="IPR002589">
    <property type="entry name" value="Macro_dom"/>
</dbReference>
<keyword evidence="3" id="KW-1185">Reference proteome</keyword>
<reference evidence="4" key="1">
    <citation type="journal article" date="2019" name="Mol. Biol. Evol.">
        <title>Blast fungal genomes show frequent chromosomal changes, gene gains and losses, and effector gene turnover.</title>
        <authorList>
            <person name="Gomez Luciano L.B."/>
            <person name="Jason Tsai I."/>
            <person name="Chuma I."/>
            <person name="Tosa Y."/>
            <person name="Chen Y.H."/>
            <person name="Li J.Y."/>
            <person name="Li M.Y."/>
            <person name="Jade Lu M.Y."/>
            <person name="Nakayashiki H."/>
            <person name="Li W.H."/>
        </authorList>
    </citation>
    <scope>NUCLEOTIDE SEQUENCE</scope>
    <source>
        <strain evidence="4">NI907</strain>
    </source>
</reference>
<dbReference type="CDD" id="cd02908">
    <property type="entry name" value="Macro_OAADPr_deacetylase"/>
    <property type="match status" value="1"/>
</dbReference>
<name>A0A6P8B1D0_PYRGI</name>
<reference evidence="4" key="3">
    <citation type="submission" date="2025-08" db="UniProtKB">
        <authorList>
            <consortium name="RefSeq"/>
        </authorList>
    </citation>
    <scope>IDENTIFICATION</scope>
    <source>
        <strain evidence="4">NI907</strain>
    </source>
</reference>
<dbReference type="SUPFAM" id="SSF52949">
    <property type="entry name" value="Macro domain-like"/>
    <property type="match status" value="1"/>
</dbReference>
<dbReference type="Gene3D" id="3.40.220.10">
    <property type="entry name" value="Leucine Aminopeptidase, subunit E, domain 1"/>
    <property type="match status" value="1"/>
</dbReference>
<dbReference type="GeneID" id="41962146"/>
<organism evidence="3 4">
    <name type="scientific">Pyricularia grisea</name>
    <name type="common">Crabgrass-specific blast fungus</name>
    <name type="synonym">Magnaporthe grisea</name>
    <dbReference type="NCBI Taxonomy" id="148305"/>
    <lineage>
        <taxon>Eukaryota</taxon>
        <taxon>Fungi</taxon>
        <taxon>Dikarya</taxon>
        <taxon>Ascomycota</taxon>
        <taxon>Pezizomycotina</taxon>
        <taxon>Sordariomycetes</taxon>
        <taxon>Sordariomycetidae</taxon>
        <taxon>Magnaporthales</taxon>
        <taxon>Pyriculariaceae</taxon>
        <taxon>Pyricularia</taxon>
    </lineage>
</organism>
<dbReference type="AlphaFoldDB" id="A0A6P8B1D0"/>
<dbReference type="RefSeq" id="XP_030980854.1">
    <property type="nucleotide sequence ID" value="XM_031127237.1"/>
</dbReference>
<protein>
    <recommendedName>
        <fullName evidence="2">Macro domain-containing protein</fullName>
    </recommendedName>
</protein>
<accession>A0A6P8B1D0</accession>
<dbReference type="Pfam" id="PF01661">
    <property type="entry name" value="Macro"/>
    <property type="match status" value="1"/>
</dbReference>
<gene>
    <name evidence="4" type="ORF">PgNI_07222</name>
</gene>
<dbReference type="SMART" id="SM00506">
    <property type="entry name" value="A1pp"/>
    <property type="match status" value="1"/>
</dbReference>
<dbReference type="NCBIfam" id="NF001664">
    <property type="entry name" value="PRK00431.1-6"/>
    <property type="match status" value="1"/>
</dbReference>
<sequence length="351" mass="38375">MISICNQTIARQSPLFCHIRVPRFRCQALFQTRSSIVNITTTTLTLSVTVRNYPFETLQNHSPSFVSIVQSTLKSTGASISHYRTMASGSTPHHSILKKGPVTEAKLRSRNLTHLFEEKELKTQSEGLEMAKTVSCNLTKPPPPNKSFNDRIALFHGDITKLMVDAIVNAANETLLGGGGVDGSIHRAAGGGLLRECSKLDGCDTGDAKVTDAYNLPCKKVIHTVGPVYSEKHREECEMLLSSCYTRSLELAVENGCSSIAFPAISTGIYGYPSRRAANAAITAVRKFLESDQGDKISLVVFCCFLQKDMEIYTDKLPLWFPPVTEESGGVKPKRSMLDVGDDDAKPPTTN</sequence>
<dbReference type="InterPro" id="IPR043472">
    <property type="entry name" value="Macro_dom-like"/>
</dbReference>
<dbReference type="PANTHER" id="PTHR11106">
    <property type="entry name" value="GANGLIOSIDE INDUCED DIFFERENTIATION ASSOCIATED PROTEIN 2-RELATED"/>
    <property type="match status" value="1"/>
</dbReference>
<evidence type="ECO:0000256" key="1">
    <source>
        <dbReference type="SAM" id="MobiDB-lite"/>
    </source>
</evidence>
<evidence type="ECO:0000313" key="4">
    <source>
        <dbReference type="RefSeq" id="XP_030980854.1"/>
    </source>
</evidence>
<dbReference type="PANTHER" id="PTHR11106:SF27">
    <property type="entry name" value="MACRO DOMAIN-CONTAINING PROTEIN"/>
    <property type="match status" value="1"/>
</dbReference>
<dbReference type="Proteomes" id="UP000515153">
    <property type="component" value="Unplaced"/>
</dbReference>
<dbReference type="PROSITE" id="PS51154">
    <property type="entry name" value="MACRO"/>
    <property type="match status" value="1"/>
</dbReference>
<feature type="domain" description="Macro" evidence="2">
    <location>
        <begin position="139"/>
        <end position="321"/>
    </location>
</feature>